<sequence length="204" mass="21271">MQSLNTDIDSIGGGGLGGFGNNPLLWLITLGFLKDGTLGGNNNQGGVLAGEAQAKLDCLQQGQEVLRAQAADNNISAQFNNLSNEIRAASVESRDSRDLTTGQLTTLAQSLASCCCDLKTGQQSIKTDVAMQTAQLLQAGTSNTQAILDKLCENQAAIKDAEIRRLQDALQTQTIIANCNGSSGGHDIDINVLARALQGQAQAA</sequence>
<dbReference type="Proteomes" id="UP000269348">
    <property type="component" value="Segment"/>
</dbReference>
<accession>A0A2I7RUF1</accession>
<organism evidence="1 2">
    <name type="scientific">Vibrio phage 1.238.A._10N.261.52.F10</name>
    <dbReference type="NCBI Taxonomy" id="1881231"/>
    <lineage>
        <taxon>Viruses</taxon>
        <taxon>Duplodnaviria</taxon>
        <taxon>Heunggongvirae</taxon>
        <taxon>Uroviricota</taxon>
        <taxon>Caudoviricetes</taxon>
        <taxon>Schitoviridae</taxon>
        <taxon>Pariacacavirus</taxon>
        <taxon>Pariacacavirus 1238A</taxon>
    </lineage>
</organism>
<dbReference type="EMBL" id="MG592603">
    <property type="protein sequence ID" value="AUR97277.1"/>
    <property type="molecule type" value="Genomic_DNA"/>
</dbReference>
<evidence type="ECO:0008006" key="3">
    <source>
        <dbReference type="Google" id="ProtNLM"/>
    </source>
</evidence>
<keyword evidence="2" id="KW-1185">Reference proteome</keyword>
<protein>
    <recommendedName>
        <fullName evidence="3">Coil containing protein</fullName>
    </recommendedName>
</protein>
<evidence type="ECO:0000313" key="2">
    <source>
        <dbReference type="Proteomes" id="UP000269348"/>
    </source>
</evidence>
<name>A0A2I7RUF1_9CAUD</name>
<evidence type="ECO:0000313" key="1">
    <source>
        <dbReference type="EMBL" id="AUR97277.1"/>
    </source>
</evidence>
<gene>
    <name evidence="1" type="ORF">NVP1238A_28</name>
</gene>
<reference evidence="1 2" key="1">
    <citation type="submission" date="2017-11" db="EMBL/GenBank/DDBJ databases">
        <title>A major lineage of nontailed dsDNA viruses as unrecognized killers of marine bacteria.</title>
        <authorList>
            <person name="Kauffman K.M."/>
            <person name="Hussain F.A."/>
            <person name="Yang J."/>
            <person name="Arevalo P."/>
            <person name="Brown J.M."/>
            <person name="Chang W.K."/>
            <person name="VanInsberghe D."/>
            <person name="Elsherbini J."/>
            <person name="Cutler M.B."/>
            <person name="Kelly L."/>
            <person name="Polz M.F."/>
        </authorList>
    </citation>
    <scope>NUCLEOTIDE SEQUENCE [LARGE SCALE GENOMIC DNA]</scope>
</reference>
<proteinExistence type="predicted"/>